<evidence type="ECO:0000256" key="22">
    <source>
        <dbReference type="ARBA" id="ARBA00049289"/>
    </source>
</evidence>
<keyword evidence="18" id="KW-0406">Ion transport</keyword>
<dbReference type="InterPro" id="IPR023299">
    <property type="entry name" value="ATPase_P-typ_cyto_dom_N"/>
</dbReference>
<dbReference type="PROSITE" id="PS00154">
    <property type="entry name" value="ATPASE_E1_E2"/>
    <property type="match status" value="1"/>
</dbReference>
<dbReference type="InterPro" id="IPR023214">
    <property type="entry name" value="HAD_sf"/>
</dbReference>
<comment type="similarity">
    <text evidence="2 23">Belongs to the cation transport ATPase (P-type) (TC 3.A.3) family. Type IB subfamily.</text>
</comment>
<dbReference type="InterPro" id="IPR017969">
    <property type="entry name" value="Heavy-metal-associated_CS"/>
</dbReference>
<evidence type="ECO:0000313" key="27">
    <source>
        <dbReference type="Proteomes" id="UP000198854"/>
    </source>
</evidence>
<feature type="transmembrane region" description="Helical" evidence="23">
    <location>
        <begin position="437"/>
        <end position="456"/>
    </location>
</feature>
<organism evidence="26 27">
    <name type="scientific">Vibrio xiamenensis</name>
    <dbReference type="NCBI Taxonomy" id="861298"/>
    <lineage>
        <taxon>Bacteria</taxon>
        <taxon>Pseudomonadati</taxon>
        <taxon>Pseudomonadota</taxon>
        <taxon>Gammaproteobacteria</taxon>
        <taxon>Vibrionales</taxon>
        <taxon>Vibrionaceae</taxon>
        <taxon>Vibrio</taxon>
    </lineage>
</organism>
<feature type="transmembrane region" description="Helical" evidence="23">
    <location>
        <begin position="409"/>
        <end position="431"/>
    </location>
</feature>
<protein>
    <recommendedName>
        <fullName evidence="4">Copper-exporting P-type ATPase</fullName>
        <ecNumber evidence="3">7.2.2.8</ecNumber>
    </recommendedName>
    <alternativeName>
        <fullName evidence="20">Copper-exporting P-type ATPase A</fullName>
    </alternativeName>
    <alternativeName>
        <fullName evidence="21">Cu(+)-exporting ATPase</fullName>
    </alternativeName>
</protein>
<dbReference type="SUPFAM" id="SSF81665">
    <property type="entry name" value="Calcium ATPase, transmembrane domain M"/>
    <property type="match status" value="1"/>
</dbReference>
<feature type="region of interest" description="Disordered" evidence="24">
    <location>
        <begin position="204"/>
        <end position="231"/>
    </location>
</feature>
<feature type="transmembrane region" description="Helical" evidence="23">
    <location>
        <begin position="370"/>
        <end position="388"/>
    </location>
</feature>
<dbReference type="GO" id="GO:0005524">
    <property type="term" value="F:ATP binding"/>
    <property type="evidence" value="ECO:0007669"/>
    <property type="project" value="UniProtKB-UniRule"/>
</dbReference>
<keyword evidence="13 23" id="KW-0067">ATP-binding</keyword>
<dbReference type="GO" id="GO:0043682">
    <property type="term" value="F:P-type divalent copper transporter activity"/>
    <property type="evidence" value="ECO:0007669"/>
    <property type="project" value="TreeGrafter"/>
</dbReference>
<dbReference type="InterPro" id="IPR059000">
    <property type="entry name" value="ATPase_P-type_domA"/>
</dbReference>
<dbReference type="GO" id="GO:0005507">
    <property type="term" value="F:copper ion binding"/>
    <property type="evidence" value="ECO:0007669"/>
    <property type="project" value="TreeGrafter"/>
</dbReference>
<dbReference type="STRING" id="861298.SAMN04488136_101272"/>
<dbReference type="FunFam" id="3.30.70.100:FF:000001">
    <property type="entry name" value="ATPase copper transporting beta"/>
    <property type="match status" value="1"/>
</dbReference>
<dbReference type="InterPro" id="IPR036412">
    <property type="entry name" value="HAD-like_sf"/>
</dbReference>
<dbReference type="InterPro" id="IPR027256">
    <property type="entry name" value="P-typ_ATPase_IB"/>
</dbReference>
<dbReference type="EC" id="7.2.2.8" evidence="3"/>
<comment type="subcellular location">
    <subcellularLocation>
        <location evidence="1">Cell membrane</location>
        <topology evidence="1">Multi-pass membrane protein</topology>
    </subcellularLocation>
</comment>
<dbReference type="Pfam" id="PF00403">
    <property type="entry name" value="HMA"/>
    <property type="match status" value="2"/>
</dbReference>
<gene>
    <name evidence="26" type="ORF">SAMN04488136_101272</name>
</gene>
<evidence type="ECO:0000256" key="8">
    <source>
        <dbReference type="ARBA" id="ARBA00022692"/>
    </source>
</evidence>
<evidence type="ECO:0000256" key="7">
    <source>
        <dbReference type="ARBA" id="ARBA00022553"/>
    </source>
</evidence>
<dbReference type="Proteomes" id="UP000198854">
    <property type="component" value="Unassembled WGS sequence"/>
</dbReference>
<keyword evidence="14" id="KW-0460">Magnesium</keyword>
<evidence type="ECO:0000256" key="4">
    <source>
        <dbReference type="ARBA" id="ARBA00015102"/>
    </source>
</evidence>
<keyword evidence="9 23" id="KW-0479">Metal-binding</keyword>
<feature type="transmembrane region" description="Helical" evidence="23">
    <location>
        <begin position="593"/>
        <end position="612"/>
    </location>
</feature>
<evidence type="ECO:0000256" key="3">
    <source>
        <dbReference type="ARBA" id="ARBA00012517"/>
    </source>
</evidence>
<evidence type="ECO:0000256" key="17">
    <source>
        <dbReference type="ARBA" id="ARBA00023008"/>
    </source>
</evidence>
<keyword evidence="15" id="KW-1278">Translocase</keyword>
<dbReference type="GO" id="GO:0055070">
    <property type="term" value="P:copper ion homeostasis"/>
    <property type="evidence" value="ECO:0007669"/>
    <property type="project" value="TreeGrafter"/>
</dbReference>
<dbReference type="GO" id="GO:0005886">
    <property type="term" value="C:plasma membrane"/>
    <property type="evidence" value="ECO:0007669"/>
    <property type="project" value="UniProtKB-SubCell"/>
</dbReference>
<dbReference type="NCBIfam" id="TIGR01525">
    <property type="entry name" value="ATPase-IB_hvy"/>
    <property type="match status" value="1"/>
</dbReference>
<dbReference type="CDD" id="cd00371">
    <property type="entry name" value="HMA"/>
    <property type="match status" value="4"/>
</dbReference>
<evidence type="ECO:0000313" key="26">
    <source>
        <dbReference type="EMBL" id="SDG68593.1"/>
    </source>
</evidence>
<feature type="compositionally biased region" description="Polar residues" evidence="24">
    <location>
        <begin position="213"/>
        <end position="231"/>
    </location>
</feature>
<dbReference type="InterPro" id="IPR044492">
    <property type="entry name" value="P_typ_ATPase_HD_dom"/>
</dbReference>
<evidence type="ECO:0000256" key="9">
    <source>
        <dbReference type="ARBA" id="ARBA00022723"/>
    </source>
</evidence>
<evidence type="ECO:0000256" key="15">
    <source>
        <dbReference type="ARBA" id="ARBA00022967"/>
    </source>
</evidence>
<dbReference type="Pfam" id="PF00702">
    <property type="entry name" value="Hydrolase"/>
    <property type="match status" value="1"/>
</dbReference>
<feature type="transmembrane region" description="Helical" evidence="23">
    <location>
        <begin position="933"/>
        <end position="952"/>
    </location>
</feature>
<dbReference type="InterPro" id="IPR036163">
    <property type="entry name" value="HMA_dom_sf"/>
</dbReference>
<dbReference type="SUPFAM" id="SSF81653">
    <property type="entry name" value="Calcium ATPase, transduction domain A"/>
    <property type="match status" value="1"/>
</dbReference>
<feature type="transmembrane region" description="Helical" evidence="23">
    <location>
        <begin position="618"/>
        <end position="641"/>
    </location>
</feature>
<dbReference type="RefSeq" id="WP_245696519.1">
    <property type="nucleotide sequence ID" value="NZ_FNDD01000001.1"/>
</dbReference>
<dbReference type="InterPro" id="IPR006121">
    <property type="entry name" value="HMA_dom"/>
</dbReference>
<dbReference type="PANTHER" id="PTHR43520:SF6">
    <property type="entry name" value="COPPER-EXPORTING P-TYPE ATPASE"/>
    <property type="match status" value="1"/>
</dbReference>
<dbReference type="EMBL" id="FNDD01000001">
    <property type="protein sequence ID" value="SDG68593.1"/>
    <property type="molecule type" value="Genomic_DNA"/>
</dbReference>
<evidence type="ECO:0000256" key="2">
    <source>
        <dbReference type="ARBA" id="ARBA00006024"/>
    </source>
</evidence>
<dbReference type="NCBIfam" id="TIGR01511">
    <property type="entry name" value="ATPase-IB1_Cu"/>
    <property type="match status" value="1"/>
</dbReference>
<keyword evidence="19 23" id="KW-0472">Membrane</keyword>
<dbReference type="FunFam" id="2.70.150.10:FF:000020">
    <property type="entry name" value="Copper-exporting P-type ATPase A"/>
    <property type="match status" value="1"/>
</dbReference>
<dbReference type="Gene3D" id="2.70.150.10">
    <property type="entry name" value="Calcium-transporting ATPase, cytoplasmic transduction domain A"/>
    <property type="match status" value="1"/>
</dbReference>
<dbReference type="GO" id="GO:0060003">
    <property type="term" value="P:copper ion export"/>
    <property type="evidence" value="ECO:0007669"/>
    <property type="project" value="UniProtKB-ARBA"/>
</dbReference>
<accession>A0A1G7W9F2</accession>
<keyword evidence="27" id="KW-1185">Reference proteome</keyword>
<evidence type="ECO:0000256" key="14">
    <source>
        <dbReference type="ARBA" id="ARBA00022842"/>
    </source>
</evidence>
<evidence type="ECO:0000256" key="1">
    <source>
        <dbReference type="ARBA" id="ARBA00004651"/>
    </source>
</evidence>
<evidence type="ECO:0000256" key="16">
    <source>
        <dbReference type="ARBA" id="ARBA00022989"/>
    </source>
</evidence>
<dbReference type="InterPro" id="IPR018303">
    <property type="entry name" value="ATPase_P-typ_P_site"/>
</dbReference>
<dbReference type="PANTHER" id="PTHR43520">
    <property type="entry name" value="ATP7, ISOFORM B"/>
    <property type="match status" value="1"/>
</dbReference>
<keyword evidence="8 23" id="KW-0812">Transmembrane</keyword>
<dbReference type="SFLD" id="SFLDS00003">
    <property type="entry name" value="Haloacid_Dehalogenase"/>
    <property type="match status" value="1"/>
</dbReference>
<dbReference type="NCBIfam" id="TIGR01494">
    <property type="entry name" value="ATPase_P-type"/>
    <property type="match status" value="1"/>
</dbReference>
<proteinExistence type="inferred from homology"/>
<evidence type="ECO:0000256" key="10">
    <source>
        <dbReference type="ARBA" id="ARBA00022737"/>
    </source>
</evidence>
<dbReference type="PRINTS" id="PR00119">
    <property type="entry name" value="CATATPASE"/>
</dbReference>
<keyword evidence="7" id="KW-0597">Phosphoprotein</keyword>
<keyword evidence="12" id="KW-0187">Copper transport</keyword>
<evidence type="ECO:0000256" key="13">
    <source>
        <dbReference type="ARBA" id="ARBA00022840"/>
    </source>
</evidence>
<evidence type="ECO:0000256" key="11">
    <source>
        <dbReference type="ARBA" id="ARBA00022741"/>
    </source>
</evidence>
<dbReference type="AlphaFoldDB" id="A0A1G7W9F2"/>
<evidence type="ECO:0000256" key="5">
    <source>
        <dbReference type="ARBA" id="ARBA00022448"/>
    </source>
</evidence>
<name>A0A1G7W9F2_9VIBR</name>
<dbReference type="PROSITE" id="PS01047">
    <property type="entry name" value="HMA_1"/>
    <property type="match status" value="1"/>
</dbReference>
<dbReference type="GO" id="GO:0016887">
    <property type="term" value="F:ATP hydrolysis activity"/>
    <property type="evidence" value="ECO:0007669"/>
    <property type="project" value="InterPro"/>
</dbReference>
<dbReference type="Gene3D" id="3.30.70.100">
    <property type="match status" value="4"/>
</dbReference>
<evidence type="ECO:0000256" key="23">
    <source>
        <dbReference type="RuleBase" id="RU362081"/>
    </source>
</evidence>
<feature type="domain" description="HMA" evidence="25">
    <location>
        <begin position="248"/>
        <end position="315"/>
    </location>
</feature>
<keyword evidence="5" id="KW-0813">Transport</keyword>
<dbReference type="Gene3D" id="3.40.50.1000">
    <property type="entry name" value="HAD superfamily/HAD-like"/>
    <property type="match status" value="1"/>
</dbReference>
<evidence type="ECO:0000256" key="19">
    <source>
        <dbReference type="ARBA" id="ARBA00023136"/>
    </source>
</evidence>
<reference evidence="26 27" key="1">
    <citation type="submission" date="2016-10" db="EMBL/GenBank/DDBJ databases">
        <authorList>
            <person name="de Groot N.N."/>
        </authorList>
    </citation>
    <scope>NUCLEOTIDE SEQUENCE [LARGE SCALE GENOMIC DNA]</scope>
    <source>
        <strain evidence="26 27">CGMCC 1.10228</strain>
    </source>
</reference>
<evidence type="ECO:0000259" key="25">
    <source>
        <dbReference type="PROSITE" id="PS50846"/>
    </source>
</evidence>
<evidence type="ECO:0000256" key="12">
    <source>
        <dbReference type="ARBA" id="ARBA00022796"/>
    </source>
</evidence>
<dbReference type="GO" id="GO:0140581">
    <property type="term" value="F:P-type monovalent copper transporter activity"/>
    <property type="evidence" value="ECO:0007669"/>
    <property type="project" value="UniProtKB-EC"/>
</dbReference>
<dbReference type="PROSITE" id="PS50846">
    <property type="entry name" value="HMA_2"/>
    <property type="match status" value="1"/>
</dbReference>
<dbReference type="InterPro" id="IPR023298">
    <property type="entry name" value="ATPase_P-typ_TM_dom_sf"/>
</dbReference>
<dbReference type="SUPFAM" id="SSF55008">
    <property type="entry name" value="HMA, heavy metal-associated domain"/>
    <property type="match status" value="4"/>
</dbReference>
<keyword evidence="6 23" id="KW-1003">Cell membrane</keyword>
<dbReference type="Gene3D" id="3.40.1110.10">
    <property type="entry name" value="Calcium-transporting ATPase, cytoplasmic domain N"/>
    <property type="match status" value="1"/>
</dbReference>
<keyword evidence="16 23" id="KW-1133">Transmembrane helix</keyword>
<comment type="catalytic activity">
    <reaction evidence="22">
        <text>Cu(+)(in) + ATP + H2O = Cu(+)(out) + ADP + phosphate + H(+)</text>
        <dbReference type="Rhea" id="RHEA:25792"/>
        <dbReference type="ChEBI" id="CHEBI:15377"/>
        <dbReference type="ChEBI" id="CHEBI:15378"/>
        <dbReference type="ChEBI" id="CHEBI:30616"/>
        <dbReference type="ChEBI" id="CHEBI:43474"/>
        <dbReference type="ChEBI" id="CHEBI:49552"/>
        <dbReference type="ChEBI" id="CHEBI:456216"/>
        <dbReference type="EC" id="7.2.2.8"/>
    </reaction>
</comment>
<keyword evidence="10" id="KW-0677">Repeat</keyword>
<sequence length="992" mass="105298">MAAMNIPLRGLHCMGCARKVEKALNADHQVEIHQLTPEAVTLDSDVSFRQLAQSIEQVGYHAGHHYELSLSGLHCGNCVNKLKTKLDEQDDIGEYQVSTSELSIDTLLSEPQVIELVESAGFSAISKDSLNDTPKTEHYQFALSGLHCGNCVNKLKAKLDEQSDIGEYQVSTSELTIDTALSEPQVIALVESAGFSAVSSNSVSQPMVADNPSVESTQQQSAEHQSEQTRPQLIGSNDELSQVSADLQTGHLLIKGMTCASCVSSVEKALASVNNVEKVQVNLAEQSALIKTRVAIEELEQALTSAVENAGYQAKVVHDPATQQQQQLEQQQALKKEYRRGAIAGLVIGIPLMLWGVLGGNMMIQSGQQQMIWGLVGMVCLALLASAGRSFFANAWQALKHKRATMDTLVALGTGAAWLYSMAVVITPSWFPAASRHVYFEASAMIIGLISLGHYIEAKAKANTTRSLQSLINLQPQQATLVTASGDQTIDVADIELGMKLRIKPGQKVPVDGKVLQGESYVDESMLTGEPIAVNKSLNDSVATGTLNQDGSLVIEATGIGSDTMLARIIQLVRQAQSSKPAIAKLADQISSVFVPVVVAIAIFSALIWGWLGPEPKASYMLVIATTVLIIACPCALGLATPLSVTVGVGKAAEMGILIKDADVLQSASKIDTVVFDKTGTLTEGKPTVRQVFSFTDDEAHLLSMAAGVEQHSEHPLAKAITQYSAQNKIAPLNVSDFNNQRGQGVSANYQGSALRVASIPALEQDNIDLSVAREALQTASSQAWTPIGVVQDQQLMGIIAIADGLKAEAKQAIQALNAMKVRSVMLTGDNDAVAQTLAKQLGISQVISQVLPDEKAQHIEALQKQGAKVAMVGDGVNDAPALALADIGIAMGSGSDVAIDSAQMTLLNTSPLAVVKAIQLSQATVKNMRQNLLGAFIYNSLGIPIAAGVLYPAFGFLLSPVVAGAAMALSSITVVSNANRLRLFEPQLKHH</sequence>
<dbReference type="PRINTS" id="PR00943">
    <property type="entry name" value="CUATPASE"/>
</dbReference>
<keyword evidence="11 23" id="KW-0547">Nucleotide-binding</keyword>
<dbReference type="SFLD" id="SFLDF00027">
    <property type="entry name" value="p-type_atpase"/>
    <property type="match status" value="1"/>
</dbReference>
<evidence type="ECO:0000256" key="21">
    <source>
        <dbReference type="ARBA" id="ARBA00033239"/>
    </source>
</evidence>
<dbReference type="InterPro" id="IPR001757">
    <property type="entry name" value="P_typ_ATPase"/>
</dbReference>
<feature type="transmembrane region" description="Helical" evidence="23">
    <location>
        <begin position="958"/>
        <end position="976"/>
    </location>
</feature>
<evidence type="ECO:0000256" key="6">
    <source>
        <dbReference type="ARBA" id="ARBA00022475"/>
    </source>
</evidence>
<evidence type="ECO:0000256" key="20">
    <source>
        <dbReference type="ARBA" id="ARBA00029719"/>
    </source>
</evidence>
<dbReference type="InterPro" id="IPR008250">
    <property type="entry name" value="ATPase_P-typ_transduc_dom_A_sf"/>
</dbReference>
<dbReference type="SUPFAM" id="SSF56784">
    <property type="entry name" value="HAD-like"/>
    <property type="match status" value="1"/>
</dbReference>
<evidence type="ECO:0000256" key="24">
    <source>
        <dbReference type="SAM" id="MobiDB-lite"/>
    </source>
</evidence>
<dbReference type="SFLD" id="SFLDG00002">
    <property type="entry name" value="C1.7:_P-type_atpase_like"/>
    <property type="match status" value="1"/>
</dbReference>
<keyword evidence="17" id="KW-0186">Copper</keyword>
<dbReference type="CDD" id="cd02094">
    <property type="entry name" value="P-type_ATPase_Cu-like"/>
    <property type="match status" value="1"/>
</dbReference>
<dbReference type="Pfam" id="PF00122">
    <property type="entry name" value="E1-E2_ATPase"/>
    <property type="match status" value="1"/>
</dbReference>
<feature type="transmembrane region" description="Helical" evidence="23">
    <location>
        <begin position="342"/>
        <end position="364"/>
    </location>
</feature>
<evidence type="ECO:0000256" key="18">
    <source>
        <dbReference type="ARBA" id="ARBA00023065"/>
    </source>
</evidence>